<dbReference type="Proteomes" id="UP001459277">
    <property type="component" value="Unassembled WGS sequence"/>
</dbReference>
<protein>
    <recommendedName>
        <fullName evidence="4">Protein kinase domain-containing protein</fullName>
    </recommendedName>
</protein>
<reference evidence="2 3" key="1">
    <citation type="submission" date="2024-01" db="EMBL/GenBank/DDBJ databases">
        <title>A telomere-to-telomere, gap-free genome of sweet tea (Lithocarpus litseifolius).</title>
        <authorList>
            <person name="Zhou J."/>
        </authorList>
    </citation>
    <scope>NUCLEOTIDE SEQUENCE [LARGE SCALE GENOMIC DNA]</scope>
    <source>
        <strain evidence="2">Zhou-2022a</strain>
        <tissue evidence="2">Leaf</tissue>
    </source>
</reference>
<dbReference type="AlphaFoldDB" id="A0AAW2DMD8"/>
<evidence type="ECO:0000313" key="3">
    <source>
        <dbReference type="Proteomes" id="UP001459277"/>
    </source>
</evidence>
<dbReference type="InterPro" id="IPR011009">
    <property type="entry name" value="Kinase-like_dom_sf"/>
</dbReference>
<dbReference type="EMBL" id="JAZDWU010000002">
    <property type="protein sequence ID" value="KAL0011561.1"/>
    <property type="molecule type" value="Genomic_DNA"/>
</dbReference>
<name>A0AAW2DMD8_9ROSI</name>
<dbReference type="InterPro" id="IPR017441">
    <property type="entry name" value="Protein_kinase_ATP_BS"/>
</dbReference>
<gene>
    <name evidence="2" type="ORF">SO802_006669</name>
</gene>
<comment type="caution">
    <text evidence="2">The sequence shown here is derived from an EMBL/GenBank/DDBJ whole genome shotgun (WGS) entry which is preliminary data.</text>
</comment>
<sequence length="117" mass="13181">MMSSMRAMLDRLTPGVDFSGSLRCLVMRRRGALRMNTIKIGQGTYSTVYRARDLETNRLVALKKYFTTKPLPCDPSTLMSGFETRKLEGPGENVRVRLSGVEEDILSGFVLSSIWML</sequence>
<accession>A0AAW2DMD8</accession>
<dbReference type="PROSITE" id="PS00107">
    <property type="entry name" value="PROTEIN_KINASE_ATP"/>
    <property type="match status" value="1"/>
</dbReference>
<keyword evidence="1" id="KW-0067">ATP-binding</keyword>
<evidence type="ECO:0008006" key="4">
    <source>
        <dbReference type="Google" id="ProtNLM"/>
    </source>
</evidence>
<evidence type="ECO:0000256" key="1">
    <source>
        <dbReference type="PROSITE-ProRule" id="PRU10141"/>
    </source>
</evidence>
<keyword evidence="1" id="KW-0547">Nucleotide-binding</keyword>
<evidence type="ECO:0000313" key="2">
    <source>
        <dbReference type="EMBL" id="KAL0011561.1"/>
    </source>
</evidence>
<dbReference type="GO" id="GO:0005524">
    <property type="term" value="F:ATP binding"/>
    <property type="evidence" value="ECO:0007669"/>
    <property type="project" value="UniProtKB-UniRule"/>
</dbReference>
<feature type="binding site" evidence="1">
    <location>
        <position position="63"/>
    </location>
    <ligand>
        <name>ATP</name>
        <dbReference type="ChEBI" id="CHEBI:30616"/>
    </ligand>
</feature>
<proteinExistence type="predicted"/>
<dbReference type="Gene3D" id="3.30.200.20">
    <property type="entry name" value="Phosphorylase Kinase, domain 1"/>
    <property type="match status" value="1"/>
</dbReference>
<organism evidence="2 3">
    <name type="scientific">Lithocarpus litseifolius</name>
    <dbReference type="NCBI Taxonomy" id="425828"/>
    <lineage>
        <taxon>Eukaryota</taxon>
        <taxon>Viridiplantae</taxon>
        <taxon>Streptophyta</taxon>
        <taxon>Embryophyta</taxon>
        <taxon>Tracheophyta</taxon>
        <taxon>Spermatophyta</taxon>
        <taxon>Magnoliopsida</taxon>
        <taxon>eudicotyledons</taxon>
        <taxon>Gunneridae</taxon>
        <taxon>Pentapetalae</taxon>
        <taxon>rosids</taxon>
        <taxon>fabids</taxon>
        <taxon>Fagales</taxon>
        <taxon>Fagaceae</taxon>
        <taxon>Lithocarpus</taxon>
    </lineage>
</organism>
<dbReference type="SUPFAM" id="SSF56112">
    <property type="entry name" value="Protein kinase-like (PK-like)"/>
    <property type="match status" value="1"/>
</dbReference>
<keyword evidence="3" id="KW-1185">Reference proteome</keyword>